<evidence type="ECO:0000313" key="3">
    <source>
        <dbReference type="Proteomes" id="UP001305647"/>
    </source>
</evidence>
<dbReference type="Proteomes" id="UP001305647">
    <property type="component" value="Unassembled WGS sequence"/>
</dbReference>
<reference evidence="2" key="1">
    <citation type="journal article" date="2023" name="Mol. Phylogenet. Evol.">
        <title>Genome-scale phylogeny and comparative genomics of the fungal order Sordariales.</title>
        <authorList>
            <person name="Hensen N."/>
            <person name="Bonometti L."/>
            <person name="Westerberg I."/>
            <person name="Brannstrom I.O."/>
            <person name="Guillou S."/>
            <person name="Cros-Aarteil S."/>
            <person name="Calhoun S."/>
            <person name="Haridas S."/>
            <person name="Kuo A."/>
            <person name="Mondo S."/>
            <person name="Pangilinan J."/>
            <person name="Riley R."/>
            <person name="LaButti K."/>
            <person name="Andreopoulos B."/>
            <person name="Lipzen A."/>
            <person name="Chen C."/>
            <person name="Yan M."/>
            <person name="Daum C."/>
            <person name="Ng V."/>
            <person name="Clum A."/>
            <person name="Steindorff A."/>
            <person name="Ohm R.A."/>
            <person name="Martin F."/>
            <person name="Silar P."/>
            <person name="Natvig D.O."/>
            <person name="Lalanne C."/>
            <person name="Gautier V."/>
            <person name="Ament-Velasquez S.L."/>
            <person name="Kruys A."/>
            <person name="Hutchinson M.I."/>
            <person name="Powell A.J."/>
            <person name="Barry K."/>
            <person name="Miller A.N."/>
            <person name="Grigoriev I.V."/>
            <person name="Debuchy R."/>
            <person name="Gladieux P."/>
            <person name="Hiltunen Thoren M."/>
            <person name="Johannesson H."/>
        </authorList>
    </citation>
    <scope>NUCLEOTIDE SEQUENCE</scope>
    <source>
        <strain evidence="2">CBS 757.83</strain>
    </source>
</reference>
<keyword evidence="3" id="KW-1185">Reference proteome</keyword>
<accession>A0AAN6T582</accession>
<evidence type="ECO:0000256" key="1">
    <source>
        <dbReference type="SAM" id="SignalP"/>
    </source>
</evidence>
<gene>
    <name evidence="2" type="ORF">N658DRAFT_492790</name>
</gene>
<reference evidence="2" key="2">
    <citation type="submission" date="2023-05" db="EMBL/GenBank/DDBJ databases">
        <authorList>
            <consortium name="Lawrence Berkeley National Laboratory"/>
            <person name="Steindorff A."/>
            <person name="Hensen N."/>
            <person name="Bonometti L."/>
            <person name="Westerberg I."/>
            <person name="Brannstrom I.O."/>
            <person name="Guillou S."/>
            <person name="Cros-Aarteil S."/>
            <person name="Calhoun S."/>
            <person name="Haridas S."/>
            <person name="Kuo A."/>
            <person name="Mondo S."/>
            <person name="Pangilinan J."/>
            <person name="Riley R."/>
            <person name="Labutti K."/>
            <person name="Andreopoulos B."/>
            <person name="Lipzen A."/>
            <person name="Chen C."/>
            <person name="Yanf M."/>
            <person name="Daum C."/>
            <person name="Ng V."/>
            <person name="Clum A."/>
            <person name="Ohm R."/>
            <person name="Martin F."/>
            <person name="Silar P."/>
            <person name="Natvig D."/>
            <person name="Lalanne C."/>
            <person name="Gautier V."/>
            <person name="Ament-Velasquez S.L."/>
            <person name="Kruys A."/>
            <person name="Hutchinson M.I."/>
            <person name="Powell A.J."/>
            <person name="Barry K."/>
            <person name="Miller A.N."/>
            <person name="Grigoriev I.V."/>
            <person name="Debuchy R."/>
            <person name="Gladieux P."/>
            <person name="Thoren M.H."/>
            <person name="Johannesson H."/>
        </authorList>
    </citation>
    <scope>NUCLEOTIDE SEQUENCE</scope>
    <source>
        <strain evidence="2">CBS 757.83</strain>
    </source>
</reference>
<feature type="chain" id="PRO_5042991470" description="Secreted protein" evidence="1">
    <location>
        <begin position="20"/>
        <end position="74"/>
    </location>
</feature>
<evidence type="ECO:0000313" key="2">
    <source>
        <dbReference type="EMBL" id="KAK4104696.1"/>
    </source>
</evidence>
<comment type="caution">
    <text evidence="2">The sequence shown here is derived from an EMBL/GenBank/DDBJ whole genome shotgun (WGS) entry which is preliminary data.</text>
</comment>
<feature type="signal peptide" evidence="1">
    <location>
        <begin position="1"/>
        <end position="19"/>
    </location>
</feature>
<protein>
    <recommendedName>
        <fullName evidence="4">Secreted protein</fullName>
    </recommendedName>
</protein>
<name>A0AAN6T582_9PEZI</name>
<dbReference type="AlphaFoldDB" id="A0AAN6T582"/>
<evidence type="ECO:0008006" key="4">
    <source>
        <dbReference type="Google" id="ProtNLM"/>
    </source>
</evidence>
<proteinExistence type="predicted"/>
<organism evidence="2 3">
    <name type="scientific">Parathielavia hyrcaniae</name>
    <dbReference type="NCBI Taxonomy" id="113614"/>
    <lineage>
        <taxon>Eukaryota</taxon>
        <taxon>Fungi</taxon>
        <taxon>Dikarya</taxon>
        <taxon>Ascomycota</taxon>
        <taxon>Pezizomycotina</taxon>
        <taxon>Sordariomycetes</taxon>
        <taxon>Sordariomycetidae</taxon>
        <taxon>Sordariales</taxon>
        <taxon>Chaetomiaceae</taxon>
        <taxon>Parathielavia</taxon>
    </lineage>
</organism>
<dbReference type="EMBL" id="MU863626">
    <property type="protein sequence ID" value="KAK4104696.1"/>
    <property type="molecule type" value="Genomic_DNA"/>
</dbReference>
<keyword evidence="1" id="KW-0732">Signal</keyword>
<sequence length="74" mass="7976">MWPCLLLVILARGVSSCCAYVRCVVLYCTSTSARLPWFLVFVVVPLHGTESFRGVGRPSTLVLLVGGGFCRAGL</sequence>